<dbReference type="GO" id="GO:0008270">
    <property type="term" value="F:zinc ion binding"/>
    <property type="evidence" value="ECO:0007669"/>
    <property type="project" value="InterPro"/>
</dbReference>
<proteinExistence type="predicted"/>
<evidence type="ECO:0000313" key="2">
    <source>
        <dbReference type="Proteomes" id="UP000756921"/>
    </source>
</evidence>
<dbReference type="AlphaFoldDB" id="A0A9P6GWW4"/>
<gene>
    <name evidence="1" type="ORF">PMIN01_01218</name>
</gene>
<dbReference type="Proteomes" id="UP000756921">
    <property type="component" value="Unassembled WGS sequence"/>
</dbReference>
<accession>A0A9P6GWW4</accession>
<comment type="caution">
    <text evidence="1">The sequence shown here is derived from an EMBL/GenBank/DDBJ whole genome shotgun (WGS) entry which is preliminary data.</text>
</comment>
<dbReference type="GO" id="GO:0004089">
    <property type="term" value="F:carbonate dehydratase activity"/>
    <property type="evidence" value="ECO:0007669"/>
    <property type="project" value="InterPro"/>
</dbReference>
<protein>
    <submittedName>
        <fullName evidence="1">Uncharacterized protein</fullName>
    </submittedName>
</protein>
<dbReference type="EMBL" id="WJXW01000001">
    <property type="protein sequence ID" value="KAF9741679.1"/>
    <property type="molecule type" value="Genomic_DNA"/>
</dbReference>
<dbReference type="InterPro" id="IPR036874">
    <property type="entry name" value="Carbonic_anhydrase_sf"/>
</dbReference>
<keyword evidence="2" id="KW-1185">Reference proteome</keyword>
<dbReference type="SUPFAM" id="SSF53056">
    <property type="entry name" value="beta-carbonic anhydrase, cab"/>
    <property type="match status" value="1"/>
</dbReference>
<sequence>MIVVLQHSGCGWSPGAIEANVRSDVGTLKDPPCVRKGIPIVGYALDAATGQLKEVNIQRATQDEAVRQQVLQDFQGFAPFWG</sequence>
<name>A0A9P6GWW4_9PLEO</name>
<organism evidence="1 2">
    <name type="scientific">Paraphaeosphaeria minitans</name>
    <dbReference type="NCBI Taxonomy" id="565426"/>
    <lineage>
        <taxon>Eukaryota</taxon>
        <taxon>Fungi</taxon>
        <taxon>Dikarya</taxon>
        <taxon>Ascomycota</taxon>
        <taxon>Pezizomycotina</taxon>
        <taxon>Dothideomycetes</taxon>
        <taxon>Pleosporomycetidae</taxon>
        <taxon>Pleosporales</taxon>
        <taxon>Massarineae</taxon>
        <taxon>Didymosphaeriaceae</taxon>
        <taxon>Paraphaeosphaeria</taxon>
    </lineage>
</organism>
<dbReference type="OrthoDB" id="10248475at2759"/>
<reference evidence="1" key="1">
    <citation type="journal article" date="2020" name="Mol. Plant Microbe Interact.">
        <title>Genome Sequence of the Biocontrol Agent Coniothyrium minitans strain Conio (IMI 134523).</title>
        <authorList>
            <person name="Patel D."/>
            <person name="Shittu T.A."/>
            <person name="Baroncelli R."/>
            <person name="Muthumeenakshi S."/>
            <person name="Osborne T.H."/>
            <person name="Janganan T.K."/>
            <person name="Sreenivasaprasad S."/>
        </authorList>
    </citation>
    <scope>NUCLEOTIDE SEQUENCE</scope>
    <source>
        <strain evidence="1">Conio</strain>
    </source>
</reference>
<evidence type="ECO:0000313" key="1">
    <source>
        <dbReference type="EMBL" id="KAF9741679.1"/>
    </source>
</evidence>